<dbReference type="PROSITE" id="PS50240">
    <property type="entry name" value="TRYPSIN_DOM"/>
    <property type="match status" value="1"/>
</dbReference>
<dbReference type="PANTHER" id="PTHR15462">
    <property type="entry name" value="SERINE PROTEASE"/>
    <property type="match status" value="1"/>
</dbReference>
<dbReference type="InterPro" id="IPR043504">
    <property type="entry name" value="Peptidase_S1_PA_chymotrypsin"/>
</dbReference>
<evidence type="ECO:0000256" key="1">
    <source>
        <dbReference type="ARBA" id="ARBA00022729"/>
    </source>
</evidence>
<dbReference type="Pfam" id="PF00089">
    <property type="entry name" value="Trypsin"/>
    <property type="match status" value="1"/>
</dbReference>
<dbReference type="InterPro" id="IPR009003">
    <property type="entry name" value="Peptidase_S1_PA"/>
</dbReference>
<dbReference type="EMBL" id="CAMXCS010000001">
    <property type="protein sequence ID" value="CAI3924357.1"/>
    <property type="molecule type" value="Genomic_DNA"/>
</dbReference>
<dbReference type="PANTHER" id="PTHR15462:SF8">
    <property type="entry name" value="SERINE PROTEASE"/>
    <property type="match status" value="1"/>
</dbReference>
<dbReference type="Proteomes" id="UP001154255">
    <property type="component" value="Unassembled WGS sequence"/>
</dbReference>
<comment type="caution">
    <text evidence="4">The sequence shown here is derived from an EMBL/GenBank/DDBJ whole genome shotgun (WGS) entry which is preliminary data.</text>
</comment>
<evidence type="ECO:0000313" key="4">
    <source>
        <dbReference type="EMBL" id="CAI3946582.1"/>
    </source>
</evidence>
<proteinExistence type="predicted"/>
<dbReference type="InterPro" id="IPR001254">
    <property type="entry name" value="Trypsin_dom"/>
</dbReference>
<dbReference type="GO" id="GO:0006508">
    <property type="term" value="P:proteolysis"/>
    <property type="evidence" value="ECO:0007669"/>
    <property type="project" value="InterPro"/>
</dbReference>
<dbReference type="EMBL" id="CAMXCM010000003">
    <property type="protein sequence ID" value="CAI3946582.1"/>
    <property type="molecule type" value="Genomic_DNA"/>
</dbReference>
<dbReference type="PROSITE" id="PS00134">
    <property type="entry name" value="TRYPSIN_HIS"/>
    <property type="match status" value="1"/>
</dbReference>
<evidence type="ECO:0000313" key="6">
    <source>
        <dbReference type="Proteomes" id="UP001154259"/>
    </source>
</evidence>
<sequence length="256" mass="28346">MTLFKVVCVLSLILIGNVGLSAKYTKAQGNSEPKLPGLNKNDEHRQEVEVSETPWRIIGRVQTNAGQKCTGFLISPRIVVTAAHCLWINKTKQFFAPQSVHFLLGYQRQKYKIASRVQQILPSEPYRQLMLSNKDNDIVSDRVYLLLPKDILPASGLVPLAKELPKENTAIWLGGYEQDRIEVVYVDKNCSIQKVIQIPNMPSKLFHSCQATYGSSGAPLFAKDSNGKWTIIGIQIAAYGNKAGGIAGSLIEAIHQ</sequence>
<protein>
    <submittedName>
        <fullName evidence="4">V8-like Glu-specific endopeptidase (EMpr)</fullName>
    </submittedName>
</protein>
<dbReference type="Gene3D" id="2.40.10.10">
    <property type="entry name" value="Trypsin-like serine proteases"/>
    <property type="match status" value="2"/>
</dbReference>
<keyword evidence="6" id="KW-1185">Reference proteome</keyword>
<reference evidence="4" key="1">
    <citation type="submission" date="2022-10" db="EMBL/GenBank/DDBJ databases">
        <authorList>
            <person name="Botero Cardona J."/>
        </authorList>
    </citation>
    <scope>NUCLEOTIDE SEQUENCE</scope>
    <source>
        <strain evidence="4">LMG 31819</strain>
        <strain evidence="3">R-53529</strain>
    </source>
</reference>
<feature type="domain" description="Peptidase S1" evidence="2">
    <location>
        <begin position="14"/>
        <end position="256"/>
    </location>
</feature>
<evidence type="ECO:0000313" key="3">
    <source>
        <dbReference type="EMBL" id="CAI3924357.1"/>
    </source>
</evidence>
<dbReference type="InterPro" id="IPR018114">
    <property type="entry name" value="TRYPSIN_HIS"/>
</dbReference>
<dbReference type="GO" id="GO:0004252">
    <property type="term" value="F:serine-type endopeptidase activity"/>
    <property type="evidence" value="ECO:0007669"/>
    <property type="project" value="InterPro"/>
</dbReference>
<dbReference type="InterPro" id="IPR050966">
    <property type="entry name" value="Glutamyl_endopeptidase"/>
</dbReference>
<gene>
    <name evidence="3" type="ORF">R53529_LOCUS135</name>
    <name evidence="4" type="ORF">R53530_LOCUS1562</name>
</gene>
<dbReference type="Proteomes" id="UP001154259">
    <property type="component" value="Unassembled WGS sequence"/>
</dbReference>
<evidence type="ECO:0000259" key="2">
    <source>
        <dbReference type="PROSITE" id="PS50240"/>
    </source>
</evidence>
<organism evidence="4 5">
    <name type="scientific">Commensalibacter communis</name>
    <dbReference type="NCBI Taxonomy" id="2972786"/>
    <lineage>
        <taxon>Bacteria</taxon>
        <taxon>Pseudomonadati</taxon>
        <taxon>Pseudomonadota</taxon>
        <taxon>Alphaproteobacteria</taxon>
        <taxon>Acetobacterales</taxon>
        <taxon>Acetobacteraceae</taxon>
    </lineage>
</organism>
<name>A0A9W4X6X6_9PROT</name>
<dbReference type="SUPFAM" id="SSF50494">
    <property type="entry name" value="Trypsin-like serine proteases"/>
    <property type="match status" value="1"/>
</dbReference>
<accession>A0A9W4X6X6</accession>
<evidence type="ECO:0000313" key="5">
    <source>
        <dbReference type="Proteomes" id="UP001154255"/>
    </source>
</evidence>
<keyword evidence="1" id="KW-0732">Signal</keyword>
<dbReference type="AlphaFoldDB" id="A0A9W4X6X6"/>